<dbReference type="RefSeq" id="WP_209407358.1">
    <property type="nucleotide sequence ID" value="NZ_JAGIYQ010000017.1"/>
</dbReference>
<evidence type="ECO:0008006" key="4">
    <source>
        <dbReference type="Google" id="ProtNLM"/>
    </source>
</evidence>
<reference evidence="2" key="1">
    <citation type="submission" date="2021-04" db="EMBL/GenBank/DDBJ databases">
        <title>Genome seq and assembly of Bacillus sp.</title>
        <authorList>
            <person name="Chhetri G."/>
        </authorList>
    </citation>
    <scope>NUCLEOTIDE SEQUENCE</scope>
    <source>
        <strain evidence="2">RG28</strain>
    </source>
</reference>
<dbReference type="Proteomes" id="UP000682134">
    <property type="component" value="Unassembled WGS sequence"/>
</dbReference>
<feature type="compositionally biased region" description="Low complexity" evidence="1">
    <location>
        <begin position="28"/>
        <end position="40"/>
    </location>
</feature>
<feature type="region of interest" description="Disordered" evidence="1">
    <location>
        <begin position="28"/>
        <end position="52"/>
    </location>
</feature>
<comment type="caution">
    <text evidence="2">The sequence shown here is derived from an EMBL/GenBank/DDBJ whole genome shotgun (WGS) entry which is preliminary data.</text>
</comment>
<name>A0A940NSI0_9BACI</name>
<gene>
    <name evidence="2" type="ORF">J5Y03_17820</name>
</gene>
<dbReference type="EMBL" id="JAGIYQ010000017">
    <property type="protein sequence ID" value="MBP0727020.1"/>
    <property type="molecule type" value="Genomic_DNA"/>
</dbReference>
<accession>A0A940NSI0</accession>
<evidence type="ECO:0000313" key="3">
    <source>
        <dbReference type="Proteomes" id="UP000682134"/>
    </source>
</evidence>
<keyword evidence="3" id="KW-1185">Reference proteome</keyword>
<evidence type="ECO:0000256" key="1">
    <source>
        <dbReference type="SAM" id="MobiDB-lite"/>
    </source>
</evidence>
<sequence>MKKILLITGVLVVLASVSFNLVNKESDLTSSQSMTASSSQPITPYNKIFPGA</sequence>
<dbReference type="AlphaFoldDB" id="A0A940NSI0"/>
<protein>
    <recommendedName>
        <fullName evidence="4">Phr family secreted Rap phosphatase inhibitor</fullName>
    </recommendedName>
</protein>
<organism evidence="2 3">
    <name type="scientific">Gottfriedia endophytica</name>
    <dbReference type="NCBI Taxonomy" id="2820819"/>
    <lineage>
        <taxon>Bacteria</taxon>
        <taxon>Bacillati</taxon>
        <taxon>Bacillota</taxon>
        <taxon>Bacilli</taxon>
        <taxon>Bacillales</taxon>
        <taxon>Bacillaceae</taxon>
        <taxon>Gottfriedia</taxon>
    </lineage>
</organism>
<evidence type="ECO:0000313" key="2">
    <source>
        <dbReference type="EMBL" id="MBP0727020.1"/>
    </source>
</evidence>
<proteinExistence type="predicted"/>